<reference evidence="1 2" key="1">
    <citation type="journal article" date="2015" name="ISME J.">
        <title>Genomic and phenotypic differentiation among Methanosarcina mazei populations from Columbia River sediment.</title>
        <authorList>
            <person name="Youngblut N.D."/>
            <person name="Wirth J.S."/>
            <person name="Henriksen J.R."/>
            <person name="Smith M."/>
            <person name="Simon H."/>
            <person name="Metcalf W.W."/>
            <person name="Whitaker R.J."/>
        </authorList>
    </citation>
    <scope>NUCLEOTIDE SEQUENCE [LARGE SCALE GENOMIC DNA]</scope>
    <source>
        <strain evidence="1 2">3.F.A.1A.1</strain>
    </source>
</reference>
<dbReference type="RefSeq" id="WP_048044040.1">
    <property type="nucleotide sequence ID" value="NZ_JJPA01000071.1"/>
</dbReference>
<comment type="caution">
    <text evidence="1">The sequence shown here is derived from an EMBL/GenBank/DDBJ whole genome shotgun (WGS) entry which is preliminary data.</text>
</comment>
<name>A0A0F8GSK4_METMZ</name>
<protein>
    <submittedName>
        <fullName evidence="1">Uncharacterized protein</fullName>
    </submittedName>
</protein>
<evidence type="ECO:0000313" key="2">
    <source>
        <dbReference type="Proteomes" id="UP000034399"/>
    </source>
</evidence>
<gene>
    <name evidence="1" type="ORF">DU52_15680</name>
</gene>
<dbReference type="AlphaFoldDB" id="A0A0F8GSK4"/>
<dbReference type="Proteomes" id="UP000034399">
    <property type="component" value="Unassembled WGS sequence"/>
</dbReference>
<accession>A0A0F8GSK4</accession>
<sequence length="77" mass="8728">MSETVTIEIDGQTFEIDIAKMNSAIDALGWGTIDSAKRNFKKGKYVNVIDRIILNRFGTNIEEITNEQRIIIAKELI</sequence>
<dbReference type="PATRIC" id="fig|2209.61.peg.3375"/>
<evidence type="ECO:0000313" key="1">
    <source>
        <dbReference type="EMBL" id="KKG35370.1"/>
    </source>
</evidence>
<organism evidence="1 2">
    <name type="scientific">Methanosarcina mazei</name>
    <name type="common">Methanosarcina frisia</name>
    <dbReference type="NCBI Taxonomy" id="2209"/>
    <lineage>
        <taxon>Archaea</taxon>
        <taxon>Methanobacteriati</taxon>
        <taxon>Methanobacteriota</taxon>
        <taxon>Stenosarchaea group</taxon>
        <taxon>Methanomicrobia</taxon>
        <taxon>Methanosarcinales</taxon>
        <taxon>Methanosarcinaceae</taxon>
        <taxon>Methanosarcina</taxon>
    </lineage>
</organism>
<dbReference type="EMBL" id="JJPA01000071">
    <property type="protein sequence ID" value="KKG35370.1"/>
    <property type="molecule type" value="Genomic_DNA"/>
</dbReference>
<proteinExistence type="predicted"/>